<dbReference type="EMBL" id="JACXWY010000002">
    <property type="protein sequence ID" value="MBD3844752.1"/>
    <property type="molecule type" value="Genomic_DNA"/>
</dbReference>
<sequence length="100" mass="10581">MRALLTIVGLPDLPLLSLILVVVLILLAALMFGWIADLLLGENAYGTGFNAGIILIGAFVGAWLWHRYGFPTRFDPAAVKAGIATGSGLLLLLVLAVLRP</sequence>
<dbReference type="RefSeq" id="WP_191123398.1">
    <property type="nucleotide sequence ID" value="NZ_JACXWY010000002.1"/>
</dbReference>
<gene>
    <name evidence="2" type="ORF">IED13_03510</name>
</gene>
<keyword evidence="1" id="KW-0472">Membrane</keyword>
<feature type="transmembrane region" description="Helical" evidence="1">
    <location>
        <begin position="48"/>
        <end position="65"/>
    </location>
</feature>
<protein>
    <recommendedName>
        <fullName evidence="4">GlsB/YeaQ/YmgE family stress response membrane protein</fullName>
    </recommendedName>
</protein>
<keyword evidence="3" id="KW-1185">Reference proteome</keyword>
<evidence type="ECO:0008006" key="4">
    <source>
        <dbReference type="Google" id="ProtNLM"/>
    </source>
</evidence>
<feature type="transmembrane region" description="Helical" evidence="1">
    <location>
        <begin position="15"/>
        <end position="36"/>
    </location>
</feature>
<keyword evidence="1" id="KW-1133">Transmembrane helix</keyword>
<accession>A0A927HYW9</accession>
<reference evidence="2" key="1">
    <citation type="submission" date="2020-09" db="EMBL/GenBank/DDBJ databases">
        <title>Bosea spartocytisi sp. nov. a root nodule endophyte of Spartocytisus supranubius in the high mountain ecosystem fo the Teide National Park (Canary Islands, Spain).</title>
        <authorList>
            <person name="Pulido-Suarez L."/>
            <person name="Peix A."/>
            <person name="Igual J.M."/>
            <person name="Socas-Perez N."/>
            <person name="Velazquez E."/>
            <person name="Flores-Felix J.D."/>
            <person name="Leon-Barrios M."/>
        </authorList>
    </citation>
    <scope>NUCLEOTIDE SEQUENCE</scope>
    <source>
        <strain evidence="2">SSUT16</strain>
    </source>
</reference>
<organism evidence="2 3">
    <name type="scientific">Bosea spartocytisi</name>
    <dbReference type="NCBI Taxonomy" id="2773451"/>
    <lineage>
        <taxon>Bacteria</taxon>
        <taxon>Pseudomonadati</taxon>
        <taxon>Pseudomonadota</taxon>
        <taxon>Alphaproteobacteria</taxon>
        <taxon>Hyphomicrobiales</taxon>
        <taxon>Boseaceae</taxon>
        <taxon>Bosea</taxon>
    </lineage>
</organism>
<name>A0A927HYW9_9HYPH</name>
<evidence type="ECO:0000313" key="3">
    <source>
        <dbReference type="Proteomes" id="UP000619295"/>
    </source>
</evidence>
<evidence type="ECO:0000313" key="2">
    <source>
        <dbReference type="EMBL" id="MBD3844752.1"/>
    </source>
</evidence>
<comment type="caution">
    <text evidence="2">The sequence shown here is derived from an EMBL/GenBank/DDBJ whole genome shotgun (WGS) entry which is preliminary data.</text>
</comment>
<feature type="transmembrane region" description="Helical" evidence="1">
    <location>
        <begin position="77"/>
        <end position="98"/>
    </location>
</feature>
<keyword evidence="1" id="KW-0812">Transmembrane</keyword>
<evidence type="ECO:0000256" key="1">
    <source>
        <dbReference type="SAM" id="Phobius"/>
    </source>
</evidence>
<dbReference type="Proteomes" id="UP000619295">
    <property type="component" value="Unassembled WGS sequence"/>
</dbReference>
<proteinExistence type="predicted"/>
<dbReference type="AlphaFoldDB" id="A0A927HYW9"/>